<evidence type="ECO:0000313" key="5">
    <source>
        <dbReference type="Proteomes" id="UP000223596"/>
    </source>
</evidence>
<proteinExistence type="predicted"/>
<feature type="domain" description="DUF7088" evidence="3">
    <location>
        <begin position="46"/>
        <end position="143"/>
    </location>
</feature>
<evidence type="ECO:0000313" key="4">
    <source>
        <dbReference type="EMBL" id="PFH01576.1"/>
    </source>
</evidence>
<accession>A0AB36TE53</accession>
<dbReference type="Proteomes" id="UP000223596">
    <property type="component" value="Unassembled WGS sequence"/>
</dbReference>
<dbReference type="AlphaFoldDB" id="A0AB36TE53"/>
<dbReference type="GeneID" id="35803658"/>
<dbReference type="RefSeq" id="WP_003515373.1">
    <property type="nucleotide sequence ID" value="NZ_CP013828.1"/>
</dbReference>
<name>A0AB36TE53_ACETH</name>
<evidence type="ECO:0000259" key="3">
    <source>
        <dbReference type="Pfam" id="PF23357"/>
    </source>
</evidence>
<dbReference type="Pfam" id="PF09822">
    <property type="entry name" value="ABC_transp_aux"/>
    <property type="match status" value="1"/>
</dbReference>
<evidence type="ECO:0000256" key="1">
    <source>
        <dbReference type="SAM" id="Phobius"/>
    </source>
</evidence>
<keyword evidence="1" id="KW-1133">Transmembrane helix</keyword>
<dbReference type="EMBL" id="PDBW01000001">
    <property type="protein sequence ID" value="PFH01576.1"/>
    <property type="molecule type" value="Genomic_DNA"/>
</dbReference>
<comment type="caution">
    <text evidence="4">The sequence shown here is derived from an EMBL/GenBank/DDBJ whole genome shotgun (WGS) entry which is preliminary data.</text>
</comment>
<dbReference type="InterPro" id="IPR055396">
    <property type="entry name" value="DUF7088"/>
</dbReference>
<evidence type="ECO:0000259" key="2">
    <source>
        <dbReference type="Pfam" id="PF09822"/>
    </source>
</evidence>
<feature type="transmembrane region" description="Helical" evidence="1">
    <location>
        <begin position="12"/>
        <end position="35"/>
    </location>
</feature>
<organism evidence="4 5">
    <name type="scientific">Acetivibrio thermocellus AD2</name>
    <dbReference type="NCBI Taxonomy" id="1138384"/>
    <lineage>
        <taxon>Bacteria</taxon>
        <taxon>Bacillati</taxon>
        <taxon>Bacillota</taxon>
        <taxon>Clostridia</taxon>
        <taxon>Eubacteriales</taxon>
        <taxon>Oscillospiraceae</taxon>
        <taxon>Acetivibrio</taxon>
    </lineage>
</organism>
<keyword evidence="1" id="KW-0812">Transmembrane</keyword>
<protein>
    <submittedName>
        <fullName evidence="4">ABC-type uncharacterized transport system involved in gliding motility auxiliary subunit</fullName>
    </submittedName>
</protein>
<sequence>MKKGFKYSKNFKYGMVFTVMAALVVGITILVNAFVSALNIRWDVSQNKMYSIGEQTKVILEGLKQEVDVVMLADRDEIKTYEAGFILVEFLDKYDKFDKVNVKFVDPDKNPDIVKELNKSGTLNPQQNEIIVRSGDKVKKVTIYDIFQQDYYGPMMFMGEQAITGAIKYVTSETIPTVYFIDAHSKRKLESDYTYLQKALENNGYEVKKLDLTRQEKVPEDTTVLFFAPPTQDLSVAERDKVLDYLKGGGNAIFLFDPSNDDERFDNFDRVLNEYSMALNYDRVKENNDMYYVANRPYHIIPQVGYTDITSQEDTSKFTVIMPDSRSIKRLANDKEPLTVLPLLTTSEEAVGEPFGGGETEETRGPLDIGLVAQYSSAVTTKIVVIGNGYFLTDEVYQSYFPYSSYNLYLIGLASDWMLDKSNDVFIVAKTSITDTINLSGFNAALIIAIAVLAYPLIITSTGIIIWLRRRHL</sequence>
<feature type="transmembrane region" description="Helical" evidence="1">
    <location>
        <begin position="444"/>
        <end position="468"/>
    </location>
</feature>
<dbReference type="InterPro" id="IPR019196">
    <property type="entry name" value="ABC_transp_unknown"/>
</dbReference>
<feature type="domain" description="ABC-type uncharacterised transport system" evidence="2">
    <location>
        <begin position="176"/>
        <end position="350"/>
    </location>
</feature>
<dbReference type="Pfam" id="PF23357">
    <property type="entry name" value="DUF7088"/>
    <property type="match status" value="1"/>
</dbReference>
<reference evidence="4 5" key="1">
    <citation type="submission" date="2017-09" db="EMBL/GenBank/DDBJ databases">
        <title>Evaluation of Pacific Biosciences Sequencing Technology to Finishing C. thermocellum Genome Sequences.</title>
        <authorList>
            <person name="Brown S."/>
        </authorList>
    </citation>
    <scope>NUCLEOTIDE SEQUENCE [LARGE SCALE GENOMIC DNA]</scope>
    <source>
        <strain evidence="4 5">AD2</strain>
    </source>
</reference>
<keyword evidence="1" id="KW-0472">Membrane</keyword>
<gene>
    <name evidence="4" type="ORF">M972_11314</name>
</gene>